<protein>
    <submittedName>
        <fullName evidence="1">Uncharacterized protein</fullName>
    </submittedName>
</protein>
<proteinExistence type="predicted"/>
<gene>
    <name evidence="1" type="ORF">ERS008198_03405</name>
</gene>
<evidence type="ECO:0000313" key="2">
    <source>
        <dbReference type="Proteomes" id="UP000041314"/>
    </source>
</evidence>
<evidence type="ECO:0000313" key="1">
    <source>
        <dbReference type="EMBL" id="CNU71987.1"/>
    </source>
</evidence>
<dbReference type="Proteomes" id="UP000041314">
    <property type="component" value="Unassembled WGS sequence"/>
</dbReference>
<organism evidence="1 2">
    <name type="scientific">Salmonella enterica subsp. enterica serovar Bovismorbificans</name>
    <dbReference type="NCBI Taxonomy" id="58097"/>
    <lineage>
        <taxon>Bacteria</taxon>
        <taxon>Pseudomonadati</taxon>
        <taxon>Pseudomonadota</taxon>
        <taxon>Gammaproteobacteria</taxon>
        <taxon>Enterobacterales</taxon>
        <taxon>Enterobacteriaceae</taxon>
        <taxon>Salmonella</taxon>
    </lineage>
</organism>
<name>A0A655DL66_SALET</name>
<dbReference type="EMBL" id="CQPA01000032">
    <property type="protein sequence ID" value="CNU71987.1"/>
    <property type="molecule type" value="Genomic_DNA"/>
</dbReference>
<dbReference type="AlphaFoldDB" id="A0A655DL66"/>
<reference evidence="1 2" key="1">
    <citation type="submission" date="2015-03" db="EMBL/GenBank/DDBJ databases">
        <authorList>
            <consortium name="Pathogen Informatics"/>
        </authorList>
    </citation>
    <scope>NUCLEOTIDE SEQUENCE [LARGE SCALE GENOMIC DNA]</scope>
    <source>
        <strain evidence="1 2">A1104</strain>
    </source>
</reference>
<sequence>MCGINGHRLRIQRCRIDVHPGARLHNVDDDKTDNQRNRTDNFKVKQRDRAGTAHRFHAFHACDTRHDSTENDRSDDHLNELNERVAKRFHLCAQFRIVMAKENTNGDCCQDLKIKTFEQRGFHRVSLK</sequence>
<accession>A0A655DL66</accession>